<dbReference type="InterPro" id="IPR036010">
    <property type="entry name" value="2Fe-2S_ferredoxin-like_sf"/>
</dbReference>
<evidence type="ECO:0000313" key="7">
    <source>
        <dbReference type="EMBL" id="MBR7619167.1"/>
    </source>
</evidence>
<dbReference type="InterPro" id="IPR006058">
    <property type="entry name" value="2Fe2S_fd_BS"/>
</dbReference>
<dbReference type="InterPro" id="IPR002888">
    <property type="entry name" value="2Fe-2S-bd"/>
</dbReference>
<sequence length="156" mass="16176">MDLIINGETRAVTADPTANLLDVLRGELGLTGPRFGCGAGQCGSCSVLVDGQDVAACLVEVGNLAGKAIVTVEGLGTPDAPHPLQTAFLELQAGQCGYCLSGILVGAKGLLDRNPNPTRKEVAQALAWHLCRCGVHNRVMDAVLLAAKRMNAETAR</sequence>
<proteinExistence type="predicted"/>
<dbReference type="PANTHER" id="PTHR44379:SF6">
    <property type="entry name" value="BLR6046 PROTEIN"/>
    <property type="match status" value="1"/>
</dbReference>
<dbReference type="PROSITE" id="PS00197">
    <property type="entry name" value="2FE2S_FER_1"/>
    <property type="match status" value="1"/>
</dbReference>
<dbReference type="InterPro" id="IPR036884">
    <property type="entry name" value="2Fe-2S-bd_dom_sf"/>
</dbReference>
<dbReference type="PANTHER" id="PTHR44379">
    <property type="entry name" value="OXIDOREDUCTASE WITH IRON-SULFUR SUBUNIT"/>
    <property type="match status" value="1"/>
</dbReference>
<name>A0A941CZI6_9CAUL</name>
<organism evidence="7 8">
    <name type="scientific">Phenylobacterium glaciei</name>
    <dbReference type="NCBI Taxonomy" id="2803784"/>
    <lineage>
        <taxon>Bacteria</taxon>
        <taxon>Pseudomonadati</taxon>
        <taxon>Pseudomonadota</taxon>
        <taxon>Alphaproteobacteria</taxon>
        <taxon>Caulobacterales</taxon>
        <taxon>Caulobacteraceae</taxon>
        <taxon>Phenylobacterium</taxon>
    </lineage>
</organism>
<dbReference type="AlphaFoldDB" id="A0A941CZI6"/>
<keyword evidence="8" id="KW-1185">Reference proteome</keyword>
<keyword evidence="1" id="KW-0001">2Fe-2S</keyword>
<dbReference type="EMBL" id="JAGSGD010000001">
    <property type="protein sequence ID" value="MBR7619167.1"/>
    <property type="molecule type" value="Genomic_DNA"/>
</dbReference>
<dbReference type="Pfam" id="PF00111">
    <property type="entry name" value="Fer2"/>
    <property type="match status" value="1"/>
</dbReference>
<dbReference type="Proteomes" id="UP000622580">
    <property type="component" value="Unassembled WGS sequence"/>
</dbReference>
<keyword evidence="5" id="KW-0411">Iron-sulfur</keyword>
<keyword evidence="2" id="KW-0479">Metal-binding</keyword>
<dbReference type="CDD" id="cd00207">
    <property type="entry name" value="fer2"/>
    <property type="match status" value="1"/>
</dbReference>
<dbReference type="PROSITE" id="PS51085">
    <property type="entry name" value="2FE2S_FER_2"/>
    <property type="match status" value="1"/>
</dbReference>
<dbReference type="InterPro" id="IPR012675">
    <property type="entry name" value="Beta-grasp_dom_sf"/>
</dbReference>
<dbReference type="Gene3D" id="1.10.150.120">
    <property type="entry name" value="[2Fe-2S]-binding domain"/>
    <property type="match status" value="1"/>
</dbReference>
<dbReference type="SUPFAM" id="SSF54292">
    <property type="entry name" value="2Fe-2S ferredoxin-like"/>
    <property type="match status" value="1"/>
</dbReference>
<dbReference type="Pfam" id="PF01799">
    <property type="entry name" value="Fer2_2"/>
    <property type="match status" value="1"/>
</dbReference>
<dbReference type="SUPFAM" id="SSF47741">
    <property type="entry name" value="CO dehydrogenase ISP C-domain like"/>
    <property type="match status" value="1"/>
</dbReference>
<evidence type="ECO:0000259" key="6">
    <source>
        <dbReference type="PROSITE" id="PS51085"/>
    </source>
</evidence>
<keyword evidence="3" id="KW-0560">Oxidoreductase</keyword>
<dbReference type="GO" id="GO:0016491">
    <property type="term" value="F:oxidoreductase activity"/>
    <property type="evidence" value="ECO:0007669"/>
    <property type="project" value="UniProtKB-KW"/>
</dbReference>
<evidence type="ECO:0000256" key="4">
    <source>
        <dbReference type="ARBA" id="ARBA00023004"/>
    </source>
</evidence>
<dbReference type="RefSeq" id="WP_215339367.1">
    <property type="nucleotide sequence ID" value="NZ_JAGSGD010000001.1"/>
</dbReference>
<dbReference type="GO" id="GO:0051537">
    <property type="term" value="F:2 iron, 2 sulfur cluster binding"/>
    <property type="evidence" value="ECO:0007669"/>
    <property type="project" value="UniProtKB-KW"/>
</dbReference>
<dbReference type="InterPro" id="IPR001041">
    <property type="entry name" value="2Fe-2S_ferredoxin-type"/>
</dbReference>
<reference evidence="7" key="1">
    <citation type="submission" date="2021-04" db="EMBL/GenBank/DDBJ databases">
        <title>Draft genome assembly of strain Phenylobacterium sp. 20VBR1 using MiniION and Illumina platforms.</title>
        <authorList>
            <person name="Thomas F.A."/>
            <person name="Krishnan K.P."/>
            <person name="Sinha R.K."/>
        </authorList>
    </citation>
    <scope>NUCLEOTIDE SEQUENCE</scope>
    <source>
        <strain evidence="7">20VBR1</strain>
    </source>
</reference>
<evidence type="ECO:0000313" key="8">
    <source>
        <dbReference type="Proteomes" id="UP000622580"/>
    </source>
</evidence>
<evidence type="ECO:0000256" key="2">
    <source>
        <dbReference type="ARBA" id="ARBA00022723"/>
    </source>
</evidence>
<protein>
    <submittedName>
        <fullName evidence="7">(2Fe-2S)-binding protein</fullName>
    </submittedName>
</protein>
<evidence type="ECO:0000256" key="5">
    <source>
        <dbReference type="ARBA" id="ARBA00023014"/>
    </source>
</evidence>
<dbReference type="InterPro" id="IPR051452">
    <property type="entry name" value="Diverse_Oxidoreductases"/>
</dbReference>
<evidence type="ECO:0000256" key="3">
    <source>
        <dbReference type="ARBA" id="ARBA00023002"/>
    </source>
</evidence>
<dbReference type="Gene3D" id="3.10.20.30">
    <property type="match status" value="1"/>
</dbReference>
<dbReference type="GO" id="GO:0046872">
    <property type="term" value="F:metal ion binding"/>
    <property type="evidence" value="ECO:0007669"/>
    <property type="project" value="UniProtKB-KW"/>
</dbReference>
<keyword evidence="4" id="KW-0408">Iron</keyword>
<feature type="domain" description="2Fe-2S ferredoxin-type" evidence="6">
    <location>
        <begin position="1"/>
        <end position="75"/>
    </location>
</feature>
<evidence type="ECO:0000256" key="1">
    <source>
        <dbReference type="ARBA" id="ARBA00022714"/>
    </source>
</evidence>
<gene>
    <name evidence="7" type="ORF">JKL49_07165</name>
</gene>
<accession>A0A941CZI6</accession>
<comment type="caution">
    <text evidence="7">The sequence shown here is derived from an EMBL/GenBank/DDBJ whole genome shotgun (WGS) entry which is preliminary data.</text>
</comment>